<feature type="transmembrane region" description="Helical" evidence="7">
    <location>
        <begin position="462"/>
        <end position="486"/>
    </location>
</feature>
<comment type="caution">
    <text evidence="8">The sequence shown here is derived from an EMBL/GenBank/DDBJ whole genome shotgun (WGS) entry which is preliminary data.</text>
</comment>
<dbReference type="PANTHER" id="PTHR30250">
    <property type="entry name" value="PST FAMILY PREDICTED COLANIC ACID TRANSPORTER"/>
    <property type="match status" value="1"/>
</dbReference>
<feature type="transmembrane region" description="Helical" evidence="7">
    <location>
        <begin position="196"/>
        <end position="219"/>
    </location>
</feature>
<dbReference type="InterPro" id="IPR050833">
    <property type="entry name" value="Poly_Biosynth_Transport"/>
</dbReference>
<evidence type="ECO:0000256" key="5">
    <source>
        <dbReference type="ARBA" id="ARBA00023136"/>
    </source>
</evidence>
<evidence type="ECO:0000256" key="7">
    <source>
        <dbReference type="SAM" id="Phobius"/>
    </source>
</evidence>
<evidence type="ECO:0000256" key="2">
    <source>
        <dbReference type="ARBA" id="ARBA00022475"/>
    </source>
</evidence>
<keyword evidence="3 7" id="KW-0812">Transmembrane</keyword>
<keyword evidence="9" id="KW-1185">Reference proteome</keyword>
<feature type="transmembrane region" description="Helical" evidence="7">
    <location>
        <begin position="347"/>
        <end position="370"/>
    </location>
</feature>
<sequence>MTDQPTQPDNTPDTSARKSPLSRIVRNSAMNALGMVLIVPLNFIALFTMAQRLGAEAMGIYFSLFAISAVIHWISDAGTSTVLTRRVARTPEQLPVIVGEAMGIMLAVVSSSVLLFFIASTGWTWVMLGAIPWTLLTVAASAMVARHAIDFASNTFRGLERFEFENLVRVIQSASFCLLVWYIVQPQDNGTLAAYVAYAASNFLAAGLVWLILLVGWCCPLPKLSIQVIRQWYSESFPLGLGDVVRQLFMQIDTLLLATLSTPVAVGIYSIASRPLQPLRLVPRTIVSVTFPMMSRAAHLEREVMGEMFAKTTNLLWVASLPICIATATCAKPLVLRTAGPDYTAAIVPLQLLIWATVLMFVNAQLRFAYTALDAERKYWRLSIGSLLAKVPLCILCILYFGVYGACFSVLLGELVVSIWGLTSLKAMHMKVPHWTQLLRAIPAGLAMYATLRPFVSEQSPLWWMGLGLAVSSVAYLAACLLTGAWPREDANSFQLAFRASFGGVARRLAPTGRS</sequence>
<evidence type="ECO:0000256" key="1">
    <source>
        <dbReference type="ARBA" id="ARBA00004651"/>
    </source>
</evidence>
<feature type="transmembrane region" description="Helical" evidence="7">
    <location>
        <begin position="96"/>
        <end position="119"/>
    </location>
</feature>
<accession>A0A9X2FFV4</accession>
<proteinExistence type="predicted"/>
<evidence type="ECO:0000313" key="9">
    <source>
        <dbReference type="Proteomes" id="UP001155241"/>
    </source>
</evidence>
<organism evidence="8 9">
    <name type="scientific">Aeoliella straminimaris</name>
    <dbReference type="NCBI Taxonomy" id="2954799"/>
    <lineage>
        <taxon>Bacteria</taxon>
        <taxon>Pseudomonadati</taxon>
        <taxon>Planctomycetota</taxon>
        <taxon>Planctomycetia</taxon>
        <taxon>Pirellulales</taxon>
        <taxon>Lacipirellulaceae</taxon>
        <taxon>Aeoliella</taxon>
    </lineage>
</organism>
<comment type="subcellular location">
    <subcellularLocation>
        <location evidence="1">Cell membrane</location>
        <topology evidence="1">Multi-pass membrane protein</topology>
    </subcellularLocation>
</comment>
<feature type="transmembrane region" description="Helical" evidence="7">
    <location>
        <begin position="32"/>
        <end position="51"/>
    </location>
</feature>
<dbReference type="EMBL" id="JAMXLR010000092">
    <property type="protein sequence ID" value="MCO6047523.1"/>
    <property type="molecule type" value="Genomic_DNA"/>
</dbReference>
<name>A0A9X2FFV4_9BACT</name>
<dbReference type="Pfam" id="PF01943">
    <property type="entry name" value="Polysacc_synt"/>
    <property type="match status" value="1"/>
</dbReference>
<feature type="compositionally biased region" description="Polar residues" evidence="6">
    <location>
        <begin position="1"/>
        <end position="14"/>
    </location>
</feature>
<dbReference type="GO" id="GO:0005886">
    <property type="term" value="C:plasma membrane"/>
    <property type="evidence" value="ECO:0007669"/>
    <property type="project" value="UniProtKB-SubCell"/>
</dbReference>
<protein>
    <submittedName>
        <fullName evidence="8">Flippase</fullName>
    </submittedName>
</protein>
<evidence type="ECO:0000256" key="4">
    <source>
        <dbReference type="ARBA" id="ARBA00022989"/>
    </source>
</evidence>
<feature type="region of interest" description="Disordered" evidence="6">
    <location>
        <begin position="1"/>
        <end position="20"/>
    </location>
</feature>
<evidence type="ECO:0000256" key="3">
    <source>
        <dbReference type="ARBA" id="ARBA00022692"/>
    </source>
</evidence>
<keyword evidence="5 7" id="KW-0472">Membrane</keyword>
<dbReference type="RefSeq" id="WP_252855633.1">
    <property type="nucleotide sequence ID" value="NZ_JAMXLR010000092.1"/>
</dbReference>
<feature type="transmembrane region" description="Helical" evidence="7">
    <location>
        <begin position="57"/>
        <end position="75"/>
    </location>
</feature>
<keyword evidence="2" id="KW-1003">Cell membrane</keyword>
<dbReference type="PANTHER" id="PTHR30250:SF31">
    <property type="entry name" value="INNER MEMBRANE PROTEIN YGHQ"/>
    <property type="match status" value="1"/>
</dbReference>
<gene>
    <name evidence="8" type="ORF">NG895_26770</name>
</gene>
<evidence type="ECO:0000256" key="6">
    <source>
        <dbReference type="SAM" id="MobiDB-lite"/>
    </source>
</evidence>
<dbReference type="Proteomes" id="UP001155241">
    <property type="component" value="Unassembled WGS sequence"/>
</dbReference>
<feature type="transmembrane region" description="Helical" evidence="7">
    <location>
        <begin position="382"/>
        <end position="402"/>
    </location>
</feature>
<dbReference type="CDD" id="cd13128">
    <property type="entry name" value="MATE_Wzx_like"/>
    <property type="match status" value="1"/>
</dbReference>
<dbReference type="AlphaFoldDB" id="A0A9X2FFV4"/>
<feature type="transmembrane region" description="Helical" evidence="7">
    <location>
        <begin position="125"/>
        <end position="145"/>
    </location>
</feature>
<evidence type="ECO:0000313" key="8">
    <source>
        <dbReference type="EMBL" id="MCO6047523.1"/>
    </source>
</evidence>
<keyword evidence="4 7" id="KW-1133">Transmembrane helix</keyword>
<feature type="transmembrane region" description="Helical" evidence="7">
    <location>
        <begin position="166"/>
        <end position="184"/>
    </location>
</feature>
<reference evidence="8" key="1">
    <citation type="submission" date="2022-06" db="EMBL/GenBank/DDBJ databases">
        <title>Aeoliella straminimaris, a novel planctomycete from sediments.</title>
        <authorList>
            <person name="Vitorino I.R."/>
            <person name="Lage O.M."/>
        </authorList>
    </citation>
    <scope>NUCLEOTIDE SEQUENCE</scope>
    <source>
        <strain evidence="8">ICT_H6.2</strain>
    </source>
</reference>
<feature type="transmembrane region" description="Helical" evidence="7">
    <location>
        <begin position="315"/>
        <end position="335"/>
    </location>
</feature>
<dbReference type="InterPro" id="IPR002797">
    <property type="entry name" value="Polysacc_synth"/>
</dbReference>